<dbReference type="Gene3D" id="3.30.1490.20">
    <property type="entry name" value="ATP-grasp fold, A domain"/>
    <property type="match status" value="1"/>
</dbReference>
<evidence type="ECO:0000313" key="6">
    <source>
        <dbReference type="EMBL" id="CEM63213.1"/>
    </source>
</evidence>
<dbReference type="InterPro" id="IPR052032">
    <property type="entry name" value="ATP-dep_AA_Ligase"/>
</dbReference>
<keyword evidence="7" id="KW-1185">Reference proteome</keyword>
<dbReference type="Gene3D" id="3.30.470.20">
    <property type="entry name" value="ATP-grasp fold, B domain"/>
    <property type="match status" value="1"/>
</dbReference>
<dbReference type="InterPro" id="IPR011761">
    <property type="entry name" value="ATP-grasp"/>
</dbReference>
<dbReference type="Gene3D" id="3.40.50.20">
    <property type="match status" value="1"/>
</dbReference>
<evidence type="ECO:0000256" key="2">
    <source>
        <dbReference type="ARBA" id="ARBA00022741"/>
    </source>
</evidence>
<dbReference type="InterPro" id="IPR016185">
    <property type="entry name" value="PreATP-grasp_dom_sf"/>
</dbReference>
<keyword evidence="2 4" id="KW-0547">Nucleotide-binding</keyword>
<dbReference type="Pfam" id="PF18130">
    <property type="entry name" value="ATPgrasp_N"/>
    <property type="match status" value="1"/>
</dbReference>
<evidence type="ECO:0000256" key="4">
    <source>
        <dbReference type="PROSITE-ProRule" id="PRU00409"/>
    </source>
</evidence>
<dbReference type="InterPro" id="IPR013815">
    <property type="entry name" value="ATP_grasp_subdomain_1"/>
</dbReference>
<evidence type="ECO:0000256" key="3">
    <source>
        <dbReference type="ARBA" id="ARBA00022840"/>
    </source>
</evidence>
<gene>
    <name evidence="6" type="ORF">TPHV1_70076</name>
</gene>
<evidence type="ECO:0000259" key="5">
    <source>
        <dbReference type="PROSITE" id="PS50975"/>
    </source>
</evidence>
<name>A0A0B7GXG9_TREPH</name>
<keyword evidence="1" id="KW-0436">Ligase</keyword>
<dbReference type="EMBL" id="CDNC01000049">
    <property type="protein sequence ID" value="CEM63213.1"/>
    <property type="molecule type" value="Genomic_DNA"/>
</dbReference>
<dbReference type="SUPFAM" id="SSF56059">
    <property type="entry name" value="Glutathione synthetase ATP-binding domain-like"/>
    <property type="match status" value="1"/>
</dbReference>
<sequence>MIDLRTILILGAGFMQTPALKIAKNLGLRVCAVDGNPEACGKDLADEFLPIDLKDTDSLIKYALGLKADSRLDAVFTAATDFSASVAAIAEACHLPGHSLEAALNATDKGRMRSCFKAAGIASPLFAEIHESEKESALAIYTGNGASFPAVVKPVDNMGARGCKLVTCAEELAFALDDALRYSRTRRAVVEEFIQGPEFSLEGLVFNGKTCITAVADRHIFFPPYFIELGHTIPSQYEKKDTDELIAVFTEGARALGLRHGAIKGDIFLKEGKAVVGEIAARLSGGYMSGWTVPYSSGLNITKAAIQLALGEEPEDFASASPFLRTPTKHYCSHVSAERAWISIPGTVKSISGLEDAFAVPFVQNVFPRAGVGDEVVFPQNNVEKCGNVISRAESRAAAVQASENACKLIVLRLTPHNTQTDIFIKTIHNSTETQQEYPPNFLQIQGVHIGSIAEQLKNCRFVCSKGFYIPDFLVEAKSVRDLQGRELIEICEQVLAAEKGLKEILCSFSDKAAQGKKRECLWVSCIRAGIQGILYMYDCGLL</sequence>
<dbReference type="Pfam" id="PF18603">
    <property type="entry name" value="LAL_C2"/>
    <property type="match status" value="1"/>
</dbReference>
<dbReference type="Proteomes" id="UP000042527">
    <property type="component" value="Unassembled WGS sequence"/>
</dbReference>
<accession>A0A0B7GXG9</accession>
<dbReference type="PROSITE" id="PS50975">
    <property type="entry name" value="ATP_GRASP"/>
    <property type="match status" value="1"/>
</dbReference>
<dbReference type="GO" id="GO:0016874">
    <property type="term" value="F:ligase activity"/>
    <property type="evidence" value="ECO:0007669"/>
    <property type="project" value="UniProtKB-KW"/>
</dbReference>
<evidence type="ECO:0000313" key="7">
    <source>
        <dbReference type="Proteomes" id="UP000042527"/>
    </source>
</evidence>
<proteinExistence type="predicted"/>
<dbReference type="PANTHER" id="PTHR43585">
    <property type="entry name" value="FUMIPYRROLE BIOSYNTHESIS PROTEIN C"/>
    <property type="match status" value="1"/>
</dbReference>
<dbReference type="Pfam" id="PF13535">
    <property type="entry name" value="ATP-grasp_4"/>
    <property type="match status" value="1"/>
</dbReference>
<dbReference type="AlphaFoldDB" id="A0A0B7GXG9"/>
<evidence type="ECO:0000256" key="1">
    <source>
        <dbReference type="ARBA" id="ARBA00022598"/>
    </source>
</evidence>
<dbReference type="InterPro" id="IPR041472">
    <property type="entry name" value="BL00235/CARNS1_N"/>
</dbReference>
<protein>
    <submittedName>
        <fullName evidence="6">ATP-grasp domain protein</fullName>
    </submittedName>
</protein>
<dbReference type="SUPFAM" id="SSF52440">
    <property type="entry name" value="PreATP-grasp domain"/>
    <property type="match status" value="1"/>
</dbReference>
<organism evidence="6 7">
    <name type="scientific">Treponema phagedenis</name>
    <dbReference type="NCBI Taxonomy" id="162"/>
    <lineage>
        <taxon>Bacteria</taxon>
        <taxon>Pseudomonadati</taxon>
        <taxon>Spirochaetota</taxon>
        <taxon>Spirochaetia</taxon>
        <taxon>Spirochaetales</taxon>
        <taxon>Treponemataceae</taxon>
        <taxon>Treponema</taxon>
    </lineage>
</organism>
<dbReference type="GO" id="GO:0005524">
    <property type="term" value="F:ATP binding"/>
    <property type="evidence" value="ECO:0007669"/>
    <property type="project" value="UniProtKB-UniRule"/>
</dbReference>
<dbReference type="GO" id="GO:0046872">
    <property type="term" value="F:metal ion binding"/>
    <property type="evidence" value="ECO:0007669"/>
    <property type="project" value="InterPro"/>
</dbReference>
<dbReference type="InterPro" id="IPR040570">
    <property type="entry name" value="LAL_C2"/>
</dbReference>
<reference evidence="7" key="1">
    <citation type="submission" date="2015-01" db="EMBL/GenBank/DDBJ databases">
        <authorList>
            <person name="Manzoor Shahid"/>
            <person name="Zubair Saima"/>
        </authorList>
    </citation>
    <scope>NUCLEOTIDE SEQUENCE [LARGE SCALE GENOMIC DNA]</scope>
    <source>
        <strain evidence="7">V1</strain>
    </source>
</reference>
<keyword evidence="3 4" id="KW-0067">ATP-binding</keyword>
<feature type="domain" description="ATP-grasp" evidence="5">
    <location>
        <begin position="113"/>
        <end position="310"/>
    </location>
</feature>
<dbReference type="PANTHER" id="PTHR43585:SF2">
    <property type="entry name" value="ATP-GRASP ENZYME FSQD"/>
    <property type="match status" value="1"/>
</dbReference>